<evidence type="ECO:0000256" key="10">
    <source>
        <dbReference type="ARBA" id="ARBA00023310"/>
    </source>
</evidence>
<dbReference type="EMBL" id="KB933272">
    <property type="protein sequence ID" value="EON97257.1"/>
    <property type="molecule type" value="Genomic_DNA"/>
</dbReference>
<keyword evidence="9" id="KW-0472">Membrane</keyword>
<keyword evidence="5 11" id="KW-0375">Hydrogen ion transport</keyword>
<keyword evidence="6 11" id="KW-0999">Mitochondrion inner membrane</keyword>
<evidence type="ECO:0000256" key="2">
    <source>
        <dbReference type="ARBA" id="ARBA00007333"/>
    </source>
</evidence>
<dbReference type="InterPro" id="IPR008386">
    <property type="entry name" value="ATP_synth_F0_esu_mt"/>
</dbReference>
<feature type="region of interest" description="Disordered" evidence="12">
    <location>
        <begin position="59"/>
        <end position="80"/>
    </location>
</feature>
<comment type="subunit">
    <text evidence="11">F-type ATPases have 2 components, CF(1) - the catalytic core - and CF(0) - the membrane proton channel. CF(1) and CF(0) have multiple subunits.</text>
</comment>
<gene>
    <name evidence="13" type="ORF">UCRPA7_7191</name>
</gene>
<dbReference type="GO" id="GO:0015078">
    <property type="term" value="F:proton transmembrane transporter activity"/>
    <property type="evidence" value="ECO:0007669"/>
    <property type="project" value="InterPro"/>
</dbReference>
<evidence type="ECO:0000256" key="9">
    <source>
        <dbReference type="ARBA" id="ARBA00023136"/>
    </source>
</evidence>
<evidence type="ECO:0000256" key="12">
    <source>
        <dbReference type="SAM" id="MobiDB-lite"/>
    </source>
</evidence>
<keyword evidence="3 11" id="KW-0813">Transport</keyword>
<feature type="compositionally biased region" description="Polar residues" evidence="12">
    <location>
        <begin position="59"/>
        <end position="73"/>
    </location>
</feature>
<evidence type="ECO:0000256" key="5">
    <source>
        <dbReference type="ARBA" id="ARBA00022781"/>
    </source>
</evidence>
<evidence type="ECO:0000256" key="3">
    <source>
        <dbReference type="ARBA" id="ARBA00022448"/>
    </source>
</evidence>
<evidence type="ECO:0000313" key="13">
    <source>
        <dbReference type="EMBL" id="EON97257.1"/>
    </source>
</evidence>
<keyword evidence="8 11" id="KW-0496">Mitochondrion</keyword>
<dbReference type="GO" id="GO:0045259">
    <property type="term" value="C:proton-transporting ATP synthase complex"/>
    <property type="evidence" value="ECO:0007669"/>
    <property type="project" value="UniProtKB-UniRule"/>
</dbReference>
<evidence type="ECO:0000313" key="14">
    <source>
        <dbReference type="Proteomes" id="UP000014074"/>
    </source>
</evidence>
<comment type="subcellular location">
    <subcellularLocation>
        <location evidence="1 11">Mitochondrion inner membrane</location>
    </subcellularLocation>
</comment>
<dbReference type="RefSeq" id="XP_007917916.1">
    <property type="nucleotide sequence ID" value="XM_007919725.1"/>
</dbReference>
<evidence type="ECO:0000256" key="8">
    <source>
        <dbReference type="ARBA" id="ARBA00023128"/>
    </source>
</evidence>
<dbReference type="GO" id="GO:0005743">
    <property type="term" value="C:mitochondrial inner membrane"/>
    <property type="evidence" value="ECO:0007669"/>
    <property type="project" value="UniProtKB-SubCell"/>
</dbReference>
<keyword evidence="14" id="KW-1185">Reference proteome</keyword>
<dbReference type="AlphaFoldDB" id="R8BD90"/>
<evidence type="ECO:0000256" key="7">
    <source>
        <dbReference type="ARBA" id="ARBA00023065"/>
    </source>
</evidence>
<organism evidence="13 14">
    <name type="scientific">Phaeoacremonium minimum (strain UCR-PA7)</name>
    <name type="common">Esca disease fungus</name>
    <name type="synonym">Togninia minima</name>
    <dbReference type="NCBI Taxonomy" id="1286976"/>
    <lineage>
        <taxon>Eukaryota</taxon>
        <taxon>Fungi</taxon>
        <taxon>Dikarya</taxon>
        <taxon>Ascomycota</taxon>
        <taxon>Pezizomycotina</taxon>
        <taxon>Sordariomycetes</taxon>
        <taxon>Sordariomycetidae</taxon>
        <taxon>Togniniales</taxon>
        <taxon>Togniniaceae</taxon>
        <taxon>Phaeoacremonium</taxon>
    </lineage>
</organism>
<name>R8BD90_PHAM7</name>
<dbReference type="OrthoDB" id="2125027at2759"/>
<dbReference type="GeneID" id="19327927"/>
<dbReference type="Proteomes" id="UP000014074">
    <property type="component" value="Unassembled WGS sequence"/>
</dbReference>
<dbReference type="Pfam" id="PF05680">
    <property type="entry name" value="ATP-synt_E"/>
    <property type="match status" value="1"/>
</dbReference>
<dbReference type="HOGENOM" id="CLU_159435_2_0_1"/>
<keyword evidence="7 11" id="KW-0406">Ion transport</keyword>
<evidence type="ECO:0000256" key="4">
    <source>
        <dbReference type="ARBA" id="ARBA00022547"/>
    </source>
</evidence>
<evidence type="ECO:0000256" key="6">
    <source>
        <dbReference type="ARBA" id="ARBA00022792"/>
    </source>
</evidence>
<sequence length="95" mass="10577">MSTTSAVNVLRYSALSVGVFYGFYHQRSINATQRAAAARREYEHKQALIDKAKAEYTKSKQPVTAATTKSATKQDPEDPNFDLEAYLTAFAKENP</sequence>
<dbReference type="eggNOG" id="ENOG502SDS3">
    <property type="taxonomic scope" value="Eukaryota"/>
</dbReference>
<keyword evidence="4 11" id="KW-0138">CF(0)</keyword>
<evidence type="ECO:0000256" key="11">
    <source>
        <dbReference type="RuleBase" id="RU367005"/>
    </source>
</evidence>
<accession>R8BD90</accession>
<proteinExistence type="inferred from homology"/>
<protein>
    <recommendedName>
        <fullName evidence="11">ATP synthase F(0) complex subunit e, mitochondrial</fullName>
    </recommendedName>
</protein>
<evidence type="ECO:0000256" key="1">
    <source>
        <dbReference type="ARBA" id="ARBA00004273"/>
    </source>
</evidence>
<dbReference type="GO" id="GO:0015986">
    <property type="term" value="P:proton motive force-driven ATP synthesis"/>
    <property type="evidence" value="ECO:0007669"/>
    <property type="project" value="InterPro"/>
</dbReference>
<comment type="function">
    <text evidence="11">Subunit e, of the mitochondrial membrane ATP synthase complex (F(1)F(0) ATP synthase or Complex V) that produces ATP from ADP in the presence of a proton gradient across the membrane which is generated by electron transport complexes of the respiratory chain. ATP synthase complex consist of a soluble F(1) head domain - the catalytic core - and a membrane F(1) domain - the membrane proton channel. These two domains are linked by a central stalk rotating inside the F(1) region and a stationary peripheral stalk. During catalysis, ATP synthesis in the catalytic domain of F(1) is coupled via a rotary mechanism of the central stalk subunits to proton translocation. In vivo, can only synthesize ATP although its ATP hydrolase activity can be activated artificially in vitro. Part of the complex F(0) domain.</text>
</comment>
<reference evidence="14" key="1">
    <citation type="journal article" date="2013" name="Genome Announc.">
        <title>Draft genome sequence of the ascomycete Phaeoacremonium aleophilum strain UCR-PA7, a causal agent of the esca disease complex in grapevines.</title>
        <authorList>
            <person name="Blanco-Ulate B."/>
            <person name="Rolshausen P."/>
            <person name="Cantu D."/>
        </authorList>
    </citation>
    <scope>NUCLEOTIDE SEQUENCE [LARGE SCALE GENOMIC DNA]</scope>
    <source>
        <strain evidence="14">UCR-PA7</strain>
    </source>
</reference>
<comment type="similarity">
    <text evidence="2 11">Belongs to the ATPase e subunit family.</text>
</comment>
<dbReference type="KEGG" id="tmn:UCRPA7_7191"/>
<keyword evidence="10 11" id="KW-0066">ATP synthesis</keyword>